<evidence type="ECO:0000256" key="3">
    <source>
        <dbReference type="ARBA" id="ARBA00022692"/>
    </source>
</evidence>
<evidence type="ECO:0000313" key="7">
    <source>
        <dbReference type="EMBL" id="MVQ52069.1"/>
    </source>
</evidence>
<dbReference type="PANTHER" id="PTHR39087">
    <property type="entry name" value="UPF0104 MEMBRANE PROTEIN MJ1595"/>
    <property type="match status" value="1"/>
</dbReference>
<keyword evidence="3 6" id="KW-0812">Transmembrane</keyword>
<accession>A0A6L6XXV1</accession>
<feature type="transmembrane region" description="Helical" evidence="6">
    <location>
        <begin position="737"/>
        <end position="758"/>
    </location>
</feature>
<feature type="transmembrane region" description="Helical" evidence="6">
    <location>
        <begin position="487"/>
        <end position="505"/>
    </location>
</feature>
<name>A0A6L6XXV1_9ACTN</name>
<keyword evidence="4 6" id="KW-1133">Transmembrane helix</keyword>
<feature type="transmembrane region" description="Helical" evidence="6">
    <location>
        <begin position="686"/>
        <end position="706"/>
    </location>
</feature>
<keyword evidence="2" id="KW-1003">Cell membrane</keyword>
<gene>
    <name evidence="7" type="ORF">GON03_23045</name>
</gene>
<dbReference type="GO" id="GO:0005886">
    <property type="term" value="C:plasma membrane"/>
    <property type="evidence" value="ECO:0007669"/>
    <property type="project" value="UniProtKB-SubCell"/>
</dbReference>
<keyword evidence="8" id="KW-1185">Reference proteome</keyword>
<reference evidence="7 8" key="1">
    <citation type="submission" date="2019-12" db="EMBL/GenBank/DDBJ databases">
        <authorList>
            <person name="Huq M.A."/>
        </authorList>
    </citation>
    <scope>NUCLEOTIDE SEQUENCE [LARGE SCALE GENOMIC DNA]</scope>
    <source>
        <strain evidence="7 8">MAH-18</strain>
    </source>
</reference>
<organism evidence="7 8">
    <name type="scientific">Nocardioides agri</name>
    <dbReference type="NCBI Taxonomy" id="2682843"/>
    <lineage>
        <taxon>Bacteria</taxon>
        <taxon>Bacillati</taxon>
        <taxon>Actinomycetota</taxon>
        <taxon>Actinomycetes</taxon>
        <taxon>Propionibacteriales</taxon>
        <taxon>Nocardioidaceae</taxon>
        <taxon>Nocardioides</taxon>
    </lineage>
</organism>
<feature type="transmembrane region" description="Helical" evidence="6">
    <location>
        <begin position="588"/>
        <end position="612"/>
    </location>
</feature>
<evidence type="ECO:0008006" key="9">
    <source>
        <dbReference type="Google" id="ProtNLM"/>
    </source>
</evidence>
<dbReference type="EMBL" id="WSEK01000005">
    <property type="protein sequence ID" value="MVQ52069.1"/>
    <property type="molecule type" value="Genomic_DNA"/>
</dbReference>
<feature type="transmembrane region" description="Helical" evidence="6">
    <location>
        <begin position="188"/>
        <end position="207"/>
    </location>
</feature>
<evidence type="ECO:0000256" key="5">
    <source>
        <dbReference type="ARBA" id="ARBA00023136"/>
    </source>
</evidence>
<evidence type="ECO:0000256" key="4">
    <source>
        <dbReference type="ARBA" id="ARBA00022989"/>
    </source>
</evidence>
<comment type="subcellular location">
    <subcellularLocation>
        <location evidence="1">Cell membrane</location>
        <topology evidence="1">Multi-pass membrane protein</topology>
    </subcellularLocation>
</comment>
<evidence type="ECO:0000256" key="6">
    <source>
        <dbReference type="SAM" id="Phobius"/>
    </source>
</evidence>
<evidence type="ECO:0000256" key="2">
    <source>
        <dbReference type="ARBA" id="ARBA00022475"/>
    </source>
</evidence>
<evidence type="ECO:0000256" key="1">
    <source>
        <dbReference type="ARBA" id="ARBA00004651"/>
    </source>
</evidence>
<feature type="transmembrane region" description="Helical" evidence="6">
    <location>
        <begin position="165"/>
        <end position="182"/>
    </location>
</feature>
<feature type="transmembrane region" description="Helical" evidence="6">
    <location>
        <begin position="64"/>
        <end position="87"/>
    </location>
</feature>
<dbReference type="AlphaFoldDB" id="A0A6L6XXV1"/>
<dbReference type="RefSeq" id="WP_157347177.1">
    <property type="nucleotide sequence ID" value="NZ_WSEK01000005.1"/>
</dbReference>
<dbReference type="Proteomes" id="UP000473525">
    <property type="component" value="Unassembled WGS sequence"/>
</dbReference>
<feature type="transmembrane region" description="Helical" evidence="6">
    <location>
        <begin position="26"/>
        <end position="44"/>
    </location>
</feature>
<feature type="transmembrane region" description="Helical" evidence="6">
    <location>
        <begin position="712"/>
        <end position="730"/>
    </location>
</feature>
<sequence length="786" mass="81428">MPDRTEHQPRRFFVNDNGSSRRPVDLALAVLGTLVAVLSMLAVANPPGQLDATVRAVAEDLPDWVANVFDAVYALGAVYAVVAIVLAVATAGRRGRLMLALPVAVVISVAGVLLCSFLVGAGWPDLAPDPVKASSPDTFPTVRVAATTAVLLTLRPWLVLAYRRLSISIVVVLCIAAWIIGTGGPTDVIGALGVGMAAAGVALVLVGSPGGHPDLAQVARSLASLGVDAADLRFAEHQPWGTRVLHAVSTTAGPVVIKVYGRDATDAHRSARWWRTLVYRDQSAPDATRLQLVEHEALVTILAERAGVAVPAVVAAASALGDAVLVLGRPPTPIGSSTDIDDATLRATWTAVARLHAAGLTHGRLILDRVGMSPDGTAVLSDFAEGRIAATEAERNREVAILLIALALRVGADRATDAALAALGTEQVAAAQPYLQRAALPREVRPQPGVKETIPAVSAAISERTGVDAPPPAPIQRFGWRDLAQTALILVAAYALLSTLVGLDWQTVLDTWQHANWAWVAAGLVIAQGTAVADSISTMSAVPSRLPLWPLVQIQYGIKTLGLAVSASVGRLALNTSFLRRYGEGPSVAVSAVALDAAAASLCNVIVVALGLLLADQMPDLDLAGPGDLEKLMAALALAIVVSVVTLVAVPKLRRKIAEAVRSTWASLKVVTANPARALLMFGTNLASLLITGIALTCMCAGLNPGVSYGEAVFVVGAAALFSALIPVPGNVGVAEAALAAGLVAVGVPSGPAFAIAVTQRIATSYLPDVYGGWALRWLRKEDYID</sequence>
<evidence type="ECO:0000313" key="8">
    <source>
        <dbReference type="Proteomes" id="UP000473525"/>
    </source>
</evidence>
<protein>
    <recommendedName>
        <fullName evidence="9">Flippase-like domain-containing protein</fullName>
    </recommendedName>
</protein>
<feature type="transmembrane region" description="Helical" evidence="6">
    <location>
        <begin position="141"/>
        <end position="158"/>
    </location>
</feature>
<dbReference type="Pfam" id="PF03706">
    <property type="entry name" value="LPG_synthase_TM"/>
    <property type="match status" value="1"/>
</dbReference>
<feature type="transmembrane region" description="Helical" evidence="6">
    <location>
        <begin position="632"/>
        <end position="650"/>
    </location>
</feature>
<keyword evidence="5 6" id="KW-0472">Membrane</keyword>
<proteinExistence type="predicted"/>
<dbReference type="InterPro" id="IPR022791">
    <property type="entry name" value="L-PG_synthase/AglD"/>
</dbReference>
<dbReference type="PANTHER" id="PTHR39087:SF2">
    <property type="entry name" value="UPF0104 MEMBRANE PROTEIN MJ1595"/>
    <property type="match status" value="1"/>
</dbReference>
<comment type="caution">
    <text evidence="7">The sequence shown here is derived from an EMBL/GenBank/DDBJ whole genome shotgun (WGS) entry which is preliminary data.</text>
</comment>
<feature type="transmembrane region" description="Helical" evidence="6">
    <location>
        <begin position="99"/>
        <end position="121"/>
    </location>
</feature>